<organism evidence="2 3">
    <name type="scientific">Taxus chinensis</name>
    <name type="common">Chinese yew</name>
    <name type="synonym">Taxus wallichiana var. chinensis</name>
    <dbReference type="NCBI Taxonomy" id="29808"/>
    <lineage>
        <taxon>Eukaryota</taxon>
        <taxon>Viridiplantae</taxon>
        <taxon>Streptophyta</taxon>
        <taxon>Embryophyta</taxon>
        <taxon>Tracheophyta</taxon>
        <taxon>Spermatophyta</taxon>
        <taxon>Pinopsida</taxon>
        <taxon>Pinidae</taxon>
        <taxon>Conifers II</taxon>
        <taxon>Cupressales</taxon>
        <taxon>Taxaceae</taxon>
        <taxon>Taxus</taxon>
    </lineage>
</organism>
<reference evidence="2 3" key="1">
    <citation type="journal article" date="2021" name="Nat. Plants">
        <title>The Taxus genome provides insights into paclitaxel biosynthesis.</title>
        <authorList>
            <person name="Xiong X."/>
            <person name="Gou J."/>
            <person name="Liao Q."/>
            <person name="Li Y."/>
            <person name="Zhou Q."/>
            <person name="Bi G."/>
            <person name="Li C."/>
            <person name="Du R."/>
            <person name="Wang X."/>
            <person name="Sun T."/>
            <person name="Guo L."/>
            <person name="Liang H."/>
            <person name="Lu P."/>
            <person name="Wu Y."/>
            <person name="Zhang Z."/>
            <person name="Ro D.K."/>
            <person name="Shang Y."/>
            <person name="Huang S."/>
            <person name="Yan J."/>
        </authorList>
    </citation>
    <scope>NUCLEOTIDE SEQUENCE [LARGE SCALE GENOMIC DNA]</scope>
    <source>
        <strain evidence="2">Ta-2019</strain>
    </source>
</reference>
<keyword evidence="3" id="KW-1185">Reference proteome</keyword>
<feature type="non-terminal residue" evidence="2">
    <location>
        <position position="69"/>
    </location>
</feature>
<name>A0AA38KUL7_TAXCH</name>
<keyword evidence="1" id="KW-1133">Transmembrane helix</keyword>
<evidence type="ECO:0000313" key="3">
    <source>
        <dbReference type="Proteomes" id="UP000824469"/>
    </source>
</evidence>
<accession>A0AA38KUL7</accession>
<protein>
    <submittedName>
        <fullName evidence="2">Uncharacterized protein</fullName>
    </submittedName>
</protein>
<keyword evidence="1" id="KW-0472">Membrane</keyword>
<dbReference type="EMBL" id="JAHRHJ020000008">
    <property type="protein sequence ID" value="KAH9305930.1"/>
    <property type="molecule type" value="Genomic_DNA"/>
</dbReference>
<comment type="caution">
    <text evidence="2">The sequence shown here is derived from an EMBL/GenBank/DDBJ whole genome shotgun (WGS) entry which is preliminary data.</text>
</comment>
<keyword evidence="1" id="KW-0812">Transmembrane</keyword>
<feature type="non-terminal residue" evidence="2">
    <location>
        <position position="1"/>
    </location>
</feature>
<gene>
    <name evidence="2" type="ORF">KI387_010334</name>
</gene>
<evidence type="ECO:0000256" key="1">
    <source>
        <dbReference type="SAM" id="Phobius"/>
    </source>
</evidence>
<evidence type="ECO:0000313" key="2">
    <source>
        <dbReference type="EMBL" id="KAH9305930.1"/>
    </source>
</evidence>
<feature type="transmembrane region" description="Helical" evidence="1">
    <location>
        <begin position="28"/>
        <end position="49"/>
    </location>
</feature>
<dbReference type="Proteomes" id="UP000824469">
    <property type="component" value="Unassembled WGS sequence"/>
</dbReference>
<proteinExistence type="predicted"/>
<dbReference type="OMA" id="WIMYRAL"/>
<dbReference type="AlphaFoldDB" id="A0AA38KUL7"/>
<sequence length="69" mass="8233">YLNYLRKQTFVLESYNTNVNWIMNRGLFIFHCYCSWGYVSPFIMAFFHLTAALRSTVSNYPFNEAGYQL</sequence>